<keyword evidence="2" id="KW-0255">Endonuclease</keyword>
<reference evidence="3" key="1">
    <citation type="journal article" date="2016" name="Genome Announc.">
        <title>Draft Genome Sequences of Methanobrevibacter curvatus DSM11111, Methanobrevibacter cuticularis DSM11139, Methanobrevibacter filiformis DSM11501, and Methanobrevibacter oralis DSM7256.</title>
        <authorList>
            <person name="Poehlein A."/>
            <person name="Seedorf H."/>
        </authorList>
    </citation>
    <scope>NUCLEOTIDE SEQUENCE [LARGE SCALE GENOMIC DNA]</scope>
    <source>
        <strain evidence="3">DSM 7256 / JCM 30027 / ZR</strain>
    </source>
</reference>
<dbReference type="InterPro" id="IPR029060">
    <property type="entry name" value="PIN-like_dom_sf"/>
</dbReference>
<evidence type="ECO:0000259" key="1">
    <source>
        <dbReference type="Pfam" id="PF01850"/>
    </source>
</evidence>
<keyword evidence="2" id="KW-0540">Nuclease</keyword>
<keyword evidence="2" id="KW-0378">Hydrolase</keyword>
<dbReference type="InterPro" id="IPR039018">
    <property type="entry name" value="VapC20-like"/>
</dbReference>
<feature type="domain" description="PIN" evidence="1">
    <location>
        <begin position="2"/>
        <end position="123"/>
    </location>
</feature>
<sequence>MILVDSNFFIALINEKDQYHKRAIELSKEIMDEDDKIVPLLMLSEVVASLSSRCDGKIAKIAYETIIDNFTVYFPDERDIKESMNLVLKYNSLSLADCLAVYLMKEKEMITIYSFDSDFDKINGIIRKY</sequence>
<dbReference type="PANTHER" id="PTHR42188">
    <property type="entry name" value="23S RRNA-SPECIFIC ENDONUCLEASE VAPC20"/>
    <property type="match status" value="1"/>
</dbReference>
<keyword evidence="3" id="KW-1185">Reference proteome</keyword>
<dbReference type="PANTHER" id="PTHR42188:SF1">
    <property type="entry name" value="23S RRNA-SPECIFIC ENDONUCLEASE VAPC20"/>
    <property type="match status" value="1"/>
</dbReference>
<dbReference type="GO" id="GO:0016075">
    <property type="term" value="P:rRNA catabolic process"/>
    <property type="evidence" value="ECO:0007669"/>
    <property type="project" value="TreeGrafter"/>
</dbReference>
<dbReference type="PATRIC" id="fig|66851.6.peg.62"/>
<protein>
    <submittedName>
        <fullName evidence="2">tRNA(fMet)-specific endonuclease VapC</fullName>
    </submittedName>
</protein>
<dbReference type="Proteomes" id="UP000077428">
    <property type="component" value="Unassembled WGS sequence"/>
</dbReference>
<comment type="caution">
    <text evidence="2">The sequence shown here is derived from an EMBL/GenBank/DDBJ whole genome shotgun (WGS) entry which is preliminary data.</text>
</comment>
<accession>A0A166C9U2</accession>
<name>A0A166C9U2_METOA</name>
<dbReference type="InterPro" id="IPR002716">
    <property type="entry name" value="PIN_dom"/>
</dbReference>
<gene>
    <name evidence="2" type="primary">vapC_1</name>
    <name evidence="2" type="ORF">MBORA_00500</name>
</gene>
<dbReference type="RefSeq" id="WP_042692454.1">
    <property type="nucleotide sequence ID" value="NZ_CABMAB010000008.1"/>
</dbReference>
<dbReference type="AlphaFoldDB" id="A0A166C9U2"/>
<dbReference type="Pfam" id="PF01850">
    <property type="entry name" value="PIN"/>
    <property type="match status" value="1"/>
</dbReference>
<proteinExistence type="predicted"/>
<dbReference type="SUPFAM" id="SSF88723">
    <property type="entry name" value="PIN domain-like"/>
    <property type="match status" value="1"/>
</dbReference>
<dbReference type="OrthoDB" id="41298at2157"/>
<evidence type="ECO:0000313" key="2">
    <source>
        <dbReference type="EMBL" id="KZX14276.1"/>
    </source>
</evidence>
<dbReference type="GO" id="GO:0004521">
    <property type="term" value="F:RNA endonuclease activity"/>
    <property type="evidence" value="ECO:0007669"/>
    <property type="project" value="InterPro"/>
</dbReference>
<organism evidence="2 3">
    <name type="scientific">Methanobrevibacter oralis</name>
    <dbReference type="NCBI Taxonomy" id="66851"/>
    <lineage>
        <taxon>Archaea</taxon>
        <taxon>Methanobacteriati</taxon>
        <taxon>Methanobacteriota</taxon>
        <taxon>Methanomada group</taxon>
        <taxon>Methanobacteria</taxon>
        <taxon>Methanobacteriales</taxon>
        <taxon>Methanobacteriaceae</taxon>
        <taxon>Methanobrevibacter</taxon>
    </lineage>
</organism>
<dbReference type="EMBL" id="LWMU01000011">
    <property type="protein sequence ID" value="KZX14276.1"/>
    <property type="molecule type" value="Genomic_DNA"/>
</dbReference>
<dbReference type="Gene3D" id="3.40.50.1010">
    <property type="entry name" value="5'-nuclease"/>
    <property type="match status" value="1"/>
</dbReference>
<evidence type="ECO:0000313" key="3">
    <source>
        <dbReference type="Proteomes" id="UP000077428"/>
    </source>
</evidence>